<dbReference type="GO" id="GO:0000136">
    <property type="term" value="C:mannan polymerase complex"/>
    <property type="evidence" value="ECO:0007669"/>
    <property type="project" value="TreeGrafter"/>
</dbReference>
<reference evidence="2" key="1">
    <citation type="journal article" date="2020" name="Nat. Commun.">
        <title>Large-scale genome sequencing of mycorrhizal fungi provides insights into the early evolution of symbiotic traits.</title>
        <authorList>
            <person name="Miyauchi S."/>
            <person name="Kiss E."/>
            <person name="Kuo A."/>
            <person name="Drula E."/>
            <person name="Kohler A."/>
            <person name="Sanchez-Garcia M."/>
            <person name="Morin E."/>
            <person name="Andreopoulos B."/>
            <person name="Barry K.W."/>
            <person name="Bonito G."/>
            <person name="Buee M."/>
            <person name="Carver A."/>
            <person name="Chen C."/>
            <person name="Cichocki N."/>
            <person name="Clum A."/>
            <person name="Culley D."/>
            <person name="Crous P.W."/>
            <person name="Fauchery L."/>
            <person name="Girlanda M."/>
            <person name="Hayes R.D."/>
            <person name="Keri Z."/>
            <person name="LaButti K."/>
            <person name="Lipzen A."/>
            <person name="Lombard V."/>
            <person name="Magnuson J."/>
            <person name="Maillard F."/>
            <person name="Murat C."/>
            <person name="Nolan M."/>
            <person name="Ohm R.A."/>
            <person name="Pangilinan J."/>
            <person name="Pereira M.F."/>
            <person name="Perotto S."/>
            <person name="Peter M."/>
            <person name="Pfister S."/>
            <person name="Riley R."/>
            <person name="Sitrit Y."/>
            <person name="Stielow J.B."/>
            <person name="Szollosi G."/>
            <person name="Zifcakova L."/>
            <person name="Stursova M."/>
            <person name="Spatafora J.W."/>
            <person name="Tedersoo L."/>
            <person name="Vaario L.M."/>
            <person name="Yamada A."/>
            <person name="Yan M."/>
            <person name="Wang P."/>
            <person name="Xu J."/>
            <person name="Bruns T."/>
            <person name="Baldrian P."/>
            <person name="Vilgalys R."/>
            <person name="Dunand C."/>
            <person name="Henrissat B."/>
            <person name="Grigoriev I.V."/>
            <person name="Hibbett D."/>
            <person name="Nagy L.G."/>
            <person name="Martin F.M."/>
        </authorList>
    </citation>
    <scope>NUCLEOTIDE SEQUENCE</scope>
    <source>
        <strain evidence="2">UP504</strain>
    </source>
</reference>
<dbReference type="GO" id="GO:0000009">
    <property type="term" value="F:alpha-1,6-mannosyltransferase activity"/>
    <property type="evidence" value="ECO:0007669"/>
    <property type="project" value="InterPro"/>
</dbReference>
<evidence type="ECO:0000313" key="2">
    <source>
        <dbReference type="EMBL" id="KAF9520626.1"/>
    </source>
</evidence>
<proteinExistence type="inferred from homology"/>
<dbReference type="InterPro" id="IPR039367">
    <property type="entry name" value="Och1-like"/>
</dbReference>
<dbReference type="GO" id="GO:0006487">
    <property type="term" value="P:protein N-linked glycosylation"/>
    <property type="evidence" value="ECO:0007669"/>
    <property type="project" value="TreeGrafter"/>
</dbReference>
<sequence length="291" mass="32906">MSRLRLDGIPSFNARIPHRVYTTANLPPEKYPEQFQYWAQNDESLEFRHLNDTLMDQYLETMYPSPSPMFPLLSSFPKKVLKADILRYTLMFHKGGIYTDIDTAAVRPFHEWGTRDVMDLTDHVVGSIPLILSGNLRYADEIPPPAVIVSVEMDGRDPEWREKTLARGLQIVQWTIAAQPGHPIFLDAINRALEKWNEAIANNEDLTKIDPLQWTGPGPFTDAVFRYILARHGIGTQSIAGSTVPIRIGDVLILPSHSFQADASEGPQPEQACVWHGFSGSWKDIKKTNND</sequence>
<comment type="similarity">
    <text evidence="1">Belongs to the glycosyltransferase 32 family.</text>
</comment>
<name>A0A9P6DZK4_9AGAM</name>
<dbReference type="OrthoDB" id="3038788at2759"/>
<dbReference type="PANTHER" id="PTHR31834">
    <property type="entry name" value="INITIATION-SPECIFIC ALPHA-1,6-MANNOSYLTRANSFERASE"/>
    <property type="match status" value="1"/>
</dbReference>
<dbReference type="Gene3D" id="3.90.550.20">
    <property type="match status" value="1"/>
</dbReference>
<dbReference type="EMBL" id="MU128911">
    <property type="protein sequence ID" value="KAF9520626.1"/>
    <property type="molecule type" value="Genomic_DNA"/>
</dbReference>
<dbReference type="SUPFAM" id="SSF53448">
    <property type="entry name" value="Nucleotide-diphospho-sugar transferases"/>
    <property type="match status" value="1"/>
</dbReference>
<gene>
    <name evidence="2" type="ORF">BS47DRAFT_1286807</name>
</gene>
<dbReference type="AlphaFoldDB" id="A0A9P6DZK4"/>
<evidence type="ECO:0000313" key="3">
    <source>
        <dbReference type="Proteomes" id="UP000886523"/>
    </source>
</evidence>
<accession>A0A9P6DZK4</accession>
<organism evidence="2 3">
    <name type="scientific">Hydnum rufescens UP504</name>
    <dbReference type="NCBI Taxonomy" id="1448309"/>
    <lineage>
        <taxon>Eukaryota</taxon>
        <taxon>Fungi</taxon>
        <taxon>Dikarya</taxon>
        <taxon>Basidiomycota</taxon>
        <taxon>Agaricomycotina</taxon>
        <taxon>Agaricomycetes</taxon>
        <taxon>Cantharellales</taxon>
        <taxon>Hydnaceae</taxon>
        <taxon>Hydnum</taxon>
    </lineage>
</organism>
<protein>
    <submittedName>
        <fullName evidence="2">Glycosyltransferase family 32 protein</fullName>
    </submittedName>
</protein>
<dbReference type="Proteomes" id="UP000886523">
    <property type="component" value="Unassembled WGS sequence"/>
</dbReference>
<keyword evidence="3" id="KW-1185">Reference proteome</keyword>
<dbReference type="InterPro" id="IPR007577">
    <property type="entry name" value="GlycoTrfase_DXD_sugar-bd_CS"/>
</dbReference>
<evidence type="ECO:0000256" key="1">
    <source>
        <dbReference type="ARBA" id="ARBA00009003"/>
    </source>
</evidence>
<dbReference type="PANTHER" id="PTHR31834:SF1">
    <property type="entry name" value="INITIATION-SPECIFIC ALPHA-1,6-MANNOSYLTRANSFERASE"/>
    <property type="match status" value="1"/>
</dbReference>
<dbReference type="InterPro" id="IPR029044">
    <property type="entry name" value="Nucleotide-diphossugar_trans"/>
</dbReference>
<comment type="caution">
    <text evidence="2">The sequence shown here is derived from an EMBL/GenBank/DDBJ whole genome shotgun (WGS) entry which is preliminary data.</text>
</comment>
<dbReference type="Pfam" id="PF04488">
    <property type="entry name" value="Gly_transf_sug"/>
    <property type="match status" value="1"/>
</dbReference>